<accession>A0A1A9UKW6</accession>
<comment type="catalytic activity">
    <reaction evidence="1">
        <text>3-hydroxy-2-methylpropanoyl-CoA + H2O = 3-hydroxy-2-methylpropanoate + CoA + H(+)</text>
        <dbReference type="Rhea" id="RHEA:20888"/>
        <dbReference type="ChEBI" id="CHEBI:11805"/>
        <dbReference type="ChEBI" id="CHEBI:15377"/>
        <dbReference type="ChEBI" id="CHEBI:15378"/>
        <dbReference type="ChEBI" id="CHEBI:57287"/>
        <dbReference type="ChEBI" id="CHEBI:57340"/>
        <dbReference type="EC" id="3.1.2.4"/>
    </reaction>
</comment>
<evidence type="ECO:0000256" key="6">
    <source>
        <dbReference type="ARBA" id="ARBA00024871"/>
    </source>
</evidence>
<dbReference type="VEuPathDB" id="VectorBase:GAUT007841"/>
<dbReference type="SUPFAM" id="SSF52096">
    <property type="entry name" value="ClpP/crotonase"/>
    <property type="match status" value="1"/>
</dbReference>
<evidence type="ECO:0000256" key="2">
    <source>
        <dbReference type="ARBA" id="ARBA00005254"/>
    </source>
</evidence>
<keyword evidence="10" id="KW-1185">Reference proteome</keyword>
<evidence type="ECO:0000313" key="10">
    <source>
        <dbReference type="Proteomes" id="UP000078200"/>
    </source>
</evidence>
<dbReference type="EC" id="3.1.2.4" evidence="3"/>
<proteinExistence type="inferred from homology"/>
<dbReference type="Proteomes" id="UP000078200">
    <property type="component" value="Unassembled WGS sequence"/>
</dbReference>
<dbReference type="EnsemblMetazoa" id="GAUT007841-RA">
    <property type="protein sequence ID" value="GAUT007841-PA"/>
    <property type="gene ID" value="GAUT007841"/>
</dbReference>
<dbReference type="AlphaFoldDB" id="A0A1A9UKW6"/>
<name>A0A1A9UKW6_GLOAU</name>
<dbReference type="Pfam" id="PF16113">
    <property type="entry name" value="ECH_2"/>
    <property type="match status" value="1"/>
</dbReference>
<dbReference type="PANTHER" id="PTHR43176">
    <property type="entry name" value="3-HYDROXYISOBUTYRYL-COA HYDROLASE-RELATED"/>
    <property type="match status" value="1"/>
</dbReference>
<dbReference type="UniPathway" id="UPA00362"/>
<comment type="function">
    <text evidence="6">Hydrolyzes 3-hydroxyisobutyryl-CoA (HIBYL-CoA), a saline catabolite. Has high activity toward isobutyryl-CoA. Could be an isobutyryl-CoA dehydrogenase that functions in valine catabolism. Also hydrolyzes 3-hydroxypropanoyl-CoA.</text>
</comment>
<dbReference type="InterPro" id="IPR032259">
    <property type="entry name" value="HIBYL-CoA-H"/>
</dbReference>
<sequence length="149" mass="17677">MYITNLRKALNRLNQHRHGYPDIIHLVFFLLKTKQNSSLKQKAIHFVAEFIRKRSIFDQSIMKMLAERMIVEPNQSNYLNSVLHFFEIWEEWKDFFREEYKTNALIGNYKIPYIALIDGITMDGAFDLSVHGKYRVGTERTLFAMPKTA</sequence>
<evidence type="ECO:0000256" key="4">
    <source>
        <dbReference type="ARBA" id="ARBA00016714"/>
    </source>
</evidence>
<dbReference type="GO" id="GO:0006574">
    <property type="term" value="P:L-valine catabolic process"/>
    <property type="evidence" value="ECO:0007669"/>
    <property type="project" value="UniProtKB-UniPathway"/>
</dbReference>
<dbReference type="GO" id="GO:0003860">
    <property type="term" value="F:3-hydroxyisobutyryl-CoA hydrolase activity"/>
    <property type="evidence" value="ECO:0007669"/>
    <property type="project" value="UniProtKB-EC"/>
</dbReference>
<dbReference type="GO" id="GO:0005739">
    <property type="term" value="C:mitochondrion"/>
    <property type="evidence" value="ECO:0007669"/>
    <property type="project" value="TreeGrafter"/>
</dbReference>
<evidence type="ECO:0000313" key="9">
    <source>
        <dbReference type="EnsemblMetazoa" id="GAUT007841-PA"/>
    </source>
</evidence>
<organism evidence="9 10">
    <name type="scientific">Glossina austeni</name>
    <name type="common">Savannah tsetse fly</name>
    <dbReference type="NCBI Taxonomy" id="7395"/>
    <lineage>
        <taxon>Eukaryota</taxon>
        <taxon>Metazoa</taxon>
        <taxon>Ecdysozoa</taxon>
        <taxon>Arthropoda</taxon>
        <taxon>Hexapoda</taxon>
        <taxon>Insecta</taxon>
        <taxon>Pterygota</taxon>
        <taxon>Neoptera</taxon>
        <taxon>Endopterygota</taxon>
        <taxon>Diptera</taxon>
        <taxon>Brachycera</taxon>
        <taxon>Muscomorpha</taxon>
        <taxon>Hippoboscoidea</taxon>
        <taxon>Glossinidae</taxon>
        <taxon>Glossina</taxon>
    </lineage>
</organism>
<comment type="similarity">
    <text evidence="2">Belongs to the enoyl-CoA hydratase/isomerase family.</text>
</comment>
<dbReference type="PANTHER" id="PTHR43176:SF3">
    <property type="entry name" value="3-HYDROXYISOBUTYRYL-COA HYDROLASE, MITOCHONDRIAL"/>
    <property type="match status" value="1"/>
</dbReference>
<evidence type="ECO:0000256" key="1">
    <source>
        <dbReference type="ARBA" id="ARBA00001709"/>
    </source>
</evidence>
<evidence type="ECO:0000256" key="5">
    <source>
        <dbReference type="ARBA" id="ARBA00022801"/>
    </source>
</evidence>
<reference evidence="9" key="1">
    <citation type="submission" date="2020-05" db="UniProtKB">
        <authorList>
            <consortium name="EnsemblMetazoa"/>
        </authorList>
    </citation>
    <scope>IDENTIFICATION</scope>
    <source>
        <strain evidence="9">TTRI</strain>
    </source>
</reference>
<dbReference type="InterPro" id="IPR029045">
    <property type="entry name" value="ClpP/crotonase-like_dom_sf"/>
</dbReference>
<feature type="domain" description="Enoyl-CoA hydratase/isomerase" evidence="8">
    <location>
        <begin position="90"/>
        <end position="149"/>
    </location>
</feature>
<evidence type="ECO:0000256" key="3">
    <source>
        <dbReference type="ARBA" id="ARBA00011915"/>
    </source>
</evidence>
<protein>
    <recommendedName>
        <fullName evidence="4">3-hydroxyisobutyryl-CoA hydrolase, mitochondrial</fullName>
        <ecNumber evidence="3">3.1.2.4</ecNumber>
    </recommendedName>
    <alternativeName>
        <fullName evidence="7">3-hydroxyisobutyryl-coenzyme A hydrolase</fullName>
    </alternativeName>
</protein>
<dbReference type="STRING" id="7395.A0A1A9UKW6"/>
<dbReference type="InterPro" id="IPR045004">
    <property type="entry name" value="ECH_dom"/>
</dbReference>
<evidence type="ECO:0000259" key="8">
    <source>
        <dbReference type="Pfam" id="PF16113"/>
    </source>
</evidence>
<evidence type="ECO:0000256" key="7">
    <source>
        <dbReference type="ARBA" id="ARBA00031181"/>
    </source>
</evidence>
<dbReference type="Gene3D" id="3.90.226.10">
    <property type="entry name" value="2-enoyl-CoA Hydratase, Chain A, domain 1"/>
    <property type="match status" value="1"/>
</dbReference>
<keyword evidence="5" id="KW-0378">Hydrolase</keyword>